<proteinExistence type="predicted"/>
<keyword evidence="2" id="KW-1185">Reference proteome</keyword>
<comment type="caution">
    <text evidence="1">The sequence shown here is derived from an EMBL/GenBank/DDBJ whole genome shotgun (WGS) entry which is preliminary data.</text>
</comment>
<gene>
    <name evidence="1" type="ORF">BJP37_09415</name>
</gene>
<organism evidence="1 2">
    <name type="scientific">Moorena bouillonii PNG</name>
    <dbReference type="NCBI Taxonomy" id="568701"/>
    <lineage>
        <taxon>Bacteria</taxon>
        <taxon>Bacillati</taxon>
        <taxon>Cyanobacteriota</taxon>
        <taxon>Cyanophyceae</taxon>
        <taxon>Coleofasciculales</taxon>
        <taxon>Coleofasciculaceae</taxon>
        <taxon>Moorena</taxon>
    </lineage>
</organism>
<dbReference type="AlphaFoldDB" id="A0A1U7MZU4"/>
<dbReference type="EMBL" id="MKZS01000001">
    <property type="protein sequence ID" value="OLT59228.1"/>
    <property type="molecule type" value="Genomic_DNA"/>
</dbReference>
<protein>
    <submittedName>
        <fullName evidence="1">Uncharacterized protein</fullName>
    </submittedName>
</protein>
<reference evidence="1 2" key="1">
    <citation type="submission" date="2016-10" db="EMBL/GenBank/DDBJ databases">
        <title>Comparative genomics uncovers the prolific and rare metabolic potential of the cyanobacterial genus Moorea.</title>
        <authorList>
            <person name="Leao T."/>
            <person name="Castelao G."/>
            <person name="Korobeynikov A."/>
            <person name="Monroe E.A."/>
            <person name="Podell S."/>
            <person name="Glukhov E."/>
            <person name="Allen E."/>
            <person name="Gerwick W.H."/>
            <person name="Gerwick L."/>
        </authorList>
    </citation>
    <scope>NUCLEOTIDE SEQUENCE [LARGE SCALE GENOMIC DNA]</scope>
    <source>
        <strain evidence="1 2">PNG5-198</strain>
    </source>
</reference>
<sequence>MQILIQNHYTIIDFFESYKLLWVRSANAIIFCCSMKAGKIIAVYMVRLFMVQSAIVKSGFTTKFLNDSGIAT</sequence>
<evidence type="ECO:0000313" key="1">
    <source>
        <dbReference type="EMBL" id="OLT59228.1"/>
    </source>
</evidence>
<name>A0A1U7MZU4_9CYAN</name>
<dbReference type="Proteomes" id="UP000186657">
    <property type="component" value="Unassembled WGS sequence"/>
</dbReference>
<accession>A0A1U7MZU4</accession>
<evidence type="ECO:0000313" key="2">
    <source>
        <dbReference type="Proteomes" id="UP000186657"/>
    </source>
</evidence>